<feature type="domain" description="KATNIP" evidence="2">
    <location>
        <begin position="353"/>
        <end position="579"/>
    </location>
</feature>
<feature type="compositionally biased region" description="Polar residues" evidence="1">
    <location>
        <begin position="487"/>
        <end position="513"/>
    </location>
</feature>
<evidence type="ECO:0000313" key="4">
    <source>
        <dbReference type="Proteomes" id="UP001162156"/>
    </source>
</evidence>
<organism evidence="3 4">
    <name type="scientific">Rhamnusium bicolor</name>
    <dbReference type="NCBI Taxonomy" id="1586634"/>
    <lineage>
        <taxon>Eukaryota</taxon>
        <taxon>Metazoa</taxon>
        <taxon>Ecdysozoa</taxon>
        <taxon>Arthropoda</taxon>
        <taxon>Hexapoda</taxon>
        <taxon>Insecta</taxon>
        <taxon>Pterygota</taxon>
        <taxon>Neoptera</taxon>
        <taxon>Endopterygota</taxon>
        <taxon>Coleoptera</taxon>
        <taxon>Polyphaga</taxon>
        <taxon>Cucujiformia</taxon>
        <taxon>Chrysomeloidea</taxon>
        <taxon>Cerambycidae</taxon>
        <taxon>Lepturinae</taxon>
        <taxon>Rhagiini</taxon>
        <taxon>Rhamnusium</taxon>
    </lineage>
</organism>
<accession>A0AAV8WJY4</accession>
<dbReference type="Proteomes" id="UP001162156">
    <property type="component" value="Unassembled WGS sequence"/>
</dbReference>
<gene>
    <name evidence="3" type="ORF">NQ314_021122</name>
</gene>
<dbReference type="Pfam" id="PF14652">
    <property type="entry name" value="DUF4457"/>
    <property type="match status" value="2"/>
</dbReference>
<feature type="region of interest" description="Disordered" evidence="1">
    <location>
        <begin position="1"/>
        <end position="24"/>
    </location>
</feature>
<dbReference type="InterPro" id="IPR027859">
    <property type="entry name" value="KATNIP_dom"/>
</dbReference>
<feature type="compositionally biased region" description="Basic and acidic residues" evidence="1">
    <location>
        <begin position="1"/>
        <end position="12"/>
    </location>
</feature>
<reference evidence="3" key="1">
    <citation type="journal article" date="2023" name="Insect Mol. Biol.">
        <title>Genome sequencing provides insights into the evolution of gene families encoding plant cell wall-degrading enzymes in longhorned beetles.</title>
        <authorList>
            <person name="Shin N.R."/>
            <person name="Okamura Y."/>
            <person name="Kirsch R."/>
            <person name="Pauchet Y."/>
        </authorList>
    </citation>
    <scope>NUCLEOTIDE SEQUENCE</scope>
    <source>
        <strain evidence="3">RBIC_L_NR</strain>
    </source>
</reference>
<dbReference type="EMBL" id="JANEYF010005871">
    <property type="protein sequence ID" value="KAJ8926520.1"/>
    <property type="molecule type" value="Genomic_DNA"/>
</dbReference>
<evidence type="ECO:0000313" key="3">
    <source>
        <dbReference type="EMBL" id="KAJ8926520.1"/>
    </source>
</evidence>
<evidence type="ECO:0000259" key="2">
    <source>
        <dbReference type="Pfam" id="PF14652"/>
    </source>
</evidence>
<dbReference type="InterPro" id="IPR026704">
    <property type="entry name" value="KATNIP"/>
</dbReference>
<feature type="region of interest" description="Disordered" evidence="1">
    <location>
        <begin position="66"/>
        <end position="87"/>
    </location>
</feature>
<dbReference type="PANTHER" id="PTHR21534">
    <property type="entry name" value="KATANIN-INTERACTING PROTEIN"/>
    <property type="match status" value="1"/>
</dbReference>
<protein>
    <recommendedName>
        <fullName evidence="2">KATNIP domain-containing protein</fullName>
    </recommendedName>
</protein>
<keyword evidence="4" id="KW-1185">Reference proteome</keyword>
<proteinExistence type="predicted"/>
<evidence type="ECO:0000256" key="1">
    <source>
        <dbReference type="SAM" id="MobiDB-lite"/>
    </source>
</evidence>
<feature type="compositionally biased region" description="Basic and acidic residues" evidence="1">
    <location>
        <begin position="67"/>
        <end position="78"/>
    </location>
</feature>
<comment type="caution">
    <text evidence="3">The sequence shown here is derived from an EMBL/GenBank/DDBJ whole genome shotgun (WGS) entry which is preliminary data.</text>
</comment>
<dbReference type="PANTHER" id="PTHR21534:SF0">
    <property type="entry name" value="KATANIN-INTERACTING PROTEIN"/>
    <property type="match status" value="1"/>
</dbReference>
<feature type="domain" description="KATNIP" evidence="2">
    <location>
        <begin position="645"/>
        <end position="859"/>
    </location>
</feature>
<dbReference type="AlphaFoldDB" id="A0AAV8WJY4"/>
<name>A0AAV8WJY4_9CUCU</name>
<feature type="region of interest" description="Disordered" evidence="1">
    <location>
        <begin position="487"/>
        <end position="516"/>
    </location>
</feature>
<sequence>MNPNLREKDDCNIRNSTNIPSHGSIPKWLEDITEAISKEHINHIPERESGGSRNNDLFVQKLNGSKISDKKPHMDGKIGKPKSNISHSAKFGRRSSLAAQILKKNMPKNIELTNSDYLVPKFDNHFDFKTLKDSQQTDLEKSWQSLNDFNQSHKGRLNSASTKSLIDETLGDYTALSPVSSNSDDVSLIYSPSVLEENDYLPLYVYGNIKKVTEKHNIEPVMYKINKSKSSDSIYSITNADNGKEKKYDPSFEKKLSMYKQKVAEEEQLRDNIIQELLLDNEKNYKWKKAKFARRDSHRDNEDCFGENSEIFIIPKLPSGKTMIIDILSTWGDKYYVGLNGIEIFNDDGEIAKVKNISAIPPDVSILPECRNDPRVVSNLLDGVNRTQDDMHIWLAPFDSGCSHLITIEFADITTVAMIRIWNYNKSRIHSYRGVRDVVIFLDNKPIFKGEIAKACGGILGGIHHFGDTILFTTDETILENISKQDTSYSSLTSEPNTPHDNNDRPPTSTLTSEVRPITGVNVRKTSLTDTTEQILLGASQMEIILLENWGNTVAIGLTGLEIIEGTDTVLKLAGNQVSCMWERKYLYRLINGENVTIKPKNMWLVPYNKQNIIITVDFNEFKYISGEFSKKMPEGLVFYFILHFLGIRIWNYNENLELSYSGVQTMKILLDGKPVINPLSKNDIFVLRRAPGNGHYDFVQDIKFSYPNDDMCYPMPNYENPSNIVGFVIQFVVYSTWGDQYYCGLNGIELFNEKQEKITLEEQNICAYPESVNTLPNVSGDIRTPDKLIDGVNDDNSGAHCWLSPIVPKLLNRIYIVMDVPIAVSYLKLWNYSKTSSRGVKDFGVLVDDLLVCSGTLDRYESHKEDICQIVDLHDNYHVFYDEKRNSQDIVLLDETPKNTTGGSLSADPALRPFTCISPYGRGFTSHSN</sequence>